<dbReference type="AlphaFoldDB" id="A0A9Q0EY18"/>
<evidence type="ECO:0000313" key="2">
    <source>
        <dbReference type="EMBL" id="KAJ3615319.1"/>
    </source>
</evidence>
<organism evidence="2 3">
    <name type="scientific">Muraenolepis orangiensis</name>
    <name type="common">Patagonian moray cod</name>
    <dbReference type="NCBI Taxonomy" id="630683"/>
    <lineage>
        <taxon>Eukaryota</taxon>
        <taxon>Metazoa</taxon>
        <taxon>Chordata</taxon>
        <taxon>Craniata</taxon>
        <taxon>Vertebrata</taxon>
        <taxon>Euteleostomi</taxon>
        <taxon>Actinopterygii</taxon>
        <taxon>Neopterygii</taxon>
        <taxon>Teleostei</taxon>
        <taxon>Neoteleostei</taxon>
        <taxon>Acanthomorphata</taxon>
        <taxon>Zeiogadaria</taxon>
        <taxon>Gadariae</taxon>
        <taxon>Gadiformes</taxon>
        <taxon>Muraenolepidoidei</taxon>
        <taxon>Muraenolepididae</taxon>
        <taxon>Muraenolepis</taxon>
    </lineage>
</organism>
<gene>
    <name evidence="2" type="ORF">NHX12_018887</name>
</gene>
<sequence length="160" mass="17788">MDESGREKRHERACDPCLAPGRDLPQAGGCLHGRLPGQQDRSWVSLRDSPEGLEVWMEVQLEENSSPEPGRGRPVQCKLLVPPTSTGTRRGGGRHTKGDQSQSLSHSAGQSNSSVCSRKGSAAIEMDRKERLVSLYNRTIFEKQNILRDYSSIDHAWVKH</sequence>
<name>A0A9Q0EY18_9TELE</name>
<feature type="region of interest" description="Disordered" evidence="1">
    <location>
        <begin position="62"/>
        <end position="122"/>
    </location>
</feature>
<accession>A0A9Q0EY18</accession>
<protein>
    <submittedName>
        <fullName evidence="2">Uncharacterized protein</fullName>
    </submittedName>
</protein>
<evidence type="ECO:0000256" key="1">
    <source>
        <dbReference type="SAM" id="MobiDB-lite"/>
    </source>
</evidence>
<proteinExistence type="predicted"/>
<keyword evidence="3" id="KW-1185">Reference proteome</keyword>
<reference evidence="2" key="1">
    <citation type="submission" date="2022-07" db="EMBL/GenBank/DDBJ databases">
        <title>Chromosome-level genome of Muraenolepis orangiensis.</title>
        <authorList>
            <person name="Kim J."/>
        </authorList>
    </citation>
    <scope>NUCLEOTIDE SEQUENCE</scope>
    <source>
        <strain evidence="2">KU_S4_2022</strain>
        <tissue evidence="2">Muscle</tissue>
    </source>
</reference>
<dbReference type="Proteomes" id="UP001148018">
    <property type="component" value="Unassembled WGS sequence"/>
</dbReference>
<dbReference type="EMBL" id="JANIIK010000034">
    <property type="protein sequence ID" value="KAJ3615319.1"/>
    <property type="molecule type" value="Genomic_DNA"/>
</dbReference>
<feature type="region of interest" description="Disordered" evidence="1">
    <location>
        <begin position="1"/>
        <end position="43"/>
    </location>
</feature>
<feature type="compositionally biased region" description="Polar residues" evidence="1">
    <location>
        <begin position="99"/>
        <end position="116"/>
    </location>
</feature>
<feature type="compositionally biased region" description="Basic and acidic residues" evidence="1">
    <location>
        <begin position="1"/>
        <end position="14"/>
    </location>
</feature>
<evidence type="ECO:0000313" key="3">
    <source>
        <dbReference type="Proteomes" id="UP001148018"/>
    </source>
</evidence>
<comment type="caution">
    <text evidence="2">The sequence shown here is derived from an EMBL/GenBank/DDBJ whole genome shotgun (WGS) entry which is preliminary data.</text>
</comment>